<dbReference type="Pfam" id="PF01557">
    <property type="entry name" value="FAA_hydrolase"/>
    <property type="match status" value="1"/>
</dbReference>
<dbReference type="InterPro" id="IPR018833">
    <property type="entry name" value="Rv2993c-like_N"/>
</dbReference>
<keyword evidence="6" id="KW-1185">Reference proteome</keyword>
<dbReference type="EMBL" id="CP003344">
    <property type="protein sequence ID" value="AGA69573.1"/>
    <property type="molecule type" value="Genomic_DNA"/>
</dbReference>
<dbReference type="GO" id="GO:0046872">
    <property type="term" value="F:metal ion binding"/>
    <property type="evidence" value="ECO:0007669"/>
    <property type="project" value="UniProtKB-KW"/>
</dbReference>
<dbReference type="AlphaFoldDB" id="L0F9H1"/>
<dbReference type="Proteomes" id="UP000010797">
    <property type="component" value="Chromosome"/>
</dbReference>
<dbReference type="GO" id="GO:0019752">
    <property type="term" value="P:carboxylic acid metabolic process"/>
    <property type="evidence" value="ECO:0007669"/>
    <property type="project" value="UniProtKB-ARBA"/>
</dbReference>
<evidence type="ECO:0000259" key="3">
    <source>
        <dbReference type="Pfam" id="PF01557"/>
    </source>
</evidence>
<evidence type="ECO:0000313" key="5">
    <source>
        <dbReference type="EMBL" id="AGA69573.1"/>
    </source>
</evidence>
<dbReference type="SUPFAM" id="SSF56529">
    <property type="entry name" value="FAH"/>
    <property type="match status" value="1"/>
</dbReference>
<dbReference type="Gene3D" id="3.90.850.10">
    <property type="entry name" value="Fumarylacetoacetase-like, C-terminal domain"/>
    <property type="match status" value="1"/>
</dbReference>
<feature type="domain" description="Rv2993c-like N-terminal" evidence="4">
    <location>
        <begin position="1"/>
        <end position="51"/>
    </location>
</feature>
<evidence type="ECO:0000256" key="2">
    <source>
        <dbReference type="ARBA" id="ARBA00022723"/>
    </source>
</evidence>
<feature type="domain" description="Fumarylacetoacetase-like C-terminal" evidence="3">
    <location>
        <begin position="56"/>
        <end position="250"/>
    </location>
</feature>
<organism evidence="5 6">
    <name type="scientific">Desulfitobacterium dichloroeliminans (strain LMG P-21439 / DCA1)</name>
    <dbReference type="NCBI Taxonomy" id="871963"/>
    <lineage>
        <taxon>Bacteria</taxon>
        <taxon>Bacillati</taxon>
        <taxon>Bacillota</taxon>
        <taxon>Clostridia</taxon>
        <taxon>Eubacteriales</taxon>
        <taxon>Desulfitobacteriaceae</taxon>
        <taxon>Desulfitobacterium</taxon>
    </lineage>
</organism>
<dbReference type="RefSeq" id="WP_015262553.1">
    <property type="nucleotide sequence ID" value="NC_019903.1"/>
</dbReference>
<dbReference type="GO" id="GO:0016853">
    <property type="term" value="F:isomerase activity"/>
    <property type="evidence" value="ECO:0007669"/>
    <property type="project" value="UniProtKB-ARBA"/>
</dbReference>
<gene>
    <name evidence="5" type="ordered locus">Desdi_2132</name>
</gene>
<evidence type="ECO:0000256" key="1">
    <source>
        <dbReference type="ARBA" id="ARBA00010211"/>
    </source>
</evidence>
<dbReference type="GO" id="GO:0018773">
    <property type="term" value="F:acetylpyruvate hydrolase activity"/>
    <property type="evidence" value="ECO:0007669"/>
    <property type="project" value="TreeGrafter"/>
</dbReference>
<dbReference type="PANTHER" id="PTHR11820">
    <property type="entry name" value="ACYLPYRUVASE"/>
    <property type="match status" value="1"/>
</dbReference>
<dbReference type="STRING" id="871963.Desdi_2132"/>
<dbReference type="InterPro" id="IPR011234">
    <property type="entry name" value="Fumarylacetoacetase-like_C"/>
</dbReference>
<dbReference type="Gene3D" id="2.30.30.370">
    <property type="entry name" value="FAH"/>
    <property type="match status" value="1"/>
</dbReference>
<dbReference type="FunFam" id="3.90.850.10:FF:000002">
    <property type="entry name" value="2-hydroxyhepta-2,4-diene-1,7-dioate isomerase"/>
    <property type="match status" value="1"/>
</dbReference>
<accession>L0F9H1</accession>
<sequence length="251" mass="27727">MRYLRFSYEGKILFGQVEGESINVLDRSYLEDGCQKTGQIISLAGVRLLAPVQPSKIVCIGLNYAKHIVELGHTRHDDPVIFLKPSTALIGPEDVIDYPDMSQQVEYEAELVVVMGKTAKNISVDQAPDYIFGYTCGNDVTARDLQKKDGQWTRCKGFDTFCPIGPWIVPELDYNNLNIRSLLNGEVRQSSNTRNLLSSVPELISYISQIMTLNPGDLIMTGTPEGVGPMKAGDVITVEIEGIGKLENKVS</sequence>
<dbReference type="PANTHER" id="PTHR11820:SF7">
    <property type="entry name" value="ACYLPYRUVASE FAHD1, MITOCHONDRIAL"/>
    <property type="match status" value="1"/>
</dbReference>
<evidence type="ECO:0000313" key="6">
    <source>
        <dbReference type="Proteomes" id="UP000010797"/>
    </source>
</evidence>
<dbReference type="HOGENOM" id="CLU_028458_4_2_9"/>
<protein>
    <submittedName>
        <fullName evidence="5">2-keto-4-pentenoate hydratase/2-oxohepta-3-ene-1,7-dioic acid hydratase</fullName>
    </submittedName>
</protein>
<comment type="similarity">
    <text evidence="1">Belongs to the FAH family.</text>
</comment>
<dbReference type="OrthoDB" id="9805307at2"/>
<dbReference type="InterPro" id="IPR036663">
    <property type="entry name" value="Fumarylacetoacetase_C_sf"/>
</dbReference>
<reference evidence="6" key="1">
    <citation type="submission" date="2012-02" db="EMBL/GenBank/DDBJ databases">
        <title>Complete sequence of Desulfitobacterium dichloroeliminans LMG P-21439.</title>
        <authorList>
            <person name="Lucas S."/>
            <person name="Han J."/>
            <person name="Lapidus A."/>
            <person name="Cheng J.-F."/>
            <person name="Goodwin L."/>
            <person name="Pitluck S."/>
            <person name="Peters L."/>
            <person name="Ovchinnikova G."/>
            <person name="Teshima H."/>
            <person name="Detter J.C."/>
            <person name="Han C."/>
            <person name="Tapia R."/>
            <person name="Land M."/>
            <person name="Hauser L."/>
            <person name="Kyrpides N."/>
            <person name="Ivanova N."/>
            <person name="Pagani I."/>
            <person name="Kruse T."/>
            <person name="de Vos W.M."/>
            <person name="Boon N."/>
            <person name="Smidt H."/>
            <person name="Woyke T."/>
        </authorList>
    </citation>
    <scope>NUCLEOTIDE SEQUENCE [LARGE SCALE GENOMIC DNA]</scope>
    <source>
        <strain evidence="6">LMG P-21439 / DCA1</strain>
    </source>
</reference>
<keyword evidence="2" id="KW-0479">Metal-binding</keyword>
<dbReference type="eggNOG" id="COG0179">
    <property type="taxonomic scope" value="Bacteria"/>
</dbReference>
<name>L0F9H1_DESDL</name>
<proteinExistence type="inferred from homology"/>
<dbReference type="Pfam" id="PF10370">
    <property type="entry name" value="Rv2993c-like_N"/>
    <property type="match status" value="1"/>
</dbReference>
<dbReference type="KEGG" id="ddl:Desdi_2132"/>
<evidence type="ECO:0000259" key="4">
    <source>
        <dbReference type="Pfam" id="PF10370"/>
    </source>
</evidence>